<dbReference type="InterPro" id="IPR011990">
    <property type="entry name" value="TPR-like_helical_dom_sf"/>
</dbReference>
<reference evidence="3 4" key="1">
    <citation type="submission" date="2016-10" db="EMBL/GenBank/DDBJ databases">
        <authorList>
            <person name="Varghese N."/>
            <person name="Submissions S."/>
        </authorList>
    </citation>
    <scope>NUCLEOTIDE SEQUENCE [LARGE SCALE GENOMIC DNA]</scope>
    <source>
        <strain evidence="3 4">DSM 18839</strain>
    </source>
</reference>
<dbReference type="PANTHER" id="PTHR44809:SF1">
    <property type="entry name" value="PROTEIN O-MANNOSYL-TRANSFERASE TMTC1"/>
    <property type="match status" value="1"/>
</dbReference>
<dbReference type="OrthoDB" id="6193797at2"/>
<protein>
    <submittedName>
        <fullName evidence="3">Tetratricopeptide repeat-containing protein</fullName>
    </submittedName>
</protein>
<dbReference type="Proteomes" id="UP000198615">
    <property type="component" value="Unassembled WGS sequence"/>
</dbReference>
<dbReference type="PANTHER" id="PTHR44809">
    <property type="match status" value="1"/>
</dbReference>
<dbReference type="Gene3D" id="1.25.40.10">
    <property type="entry name" value="Tetratricopeptide repeat domain"/>
    <property type="match status" value="1"/>
</dbReference>
<name>A0A8G2BKQ7_9PROT</name>
<dbReference type="Pfam" id="PF13432">
    <property type="entry name" value="TPR_16"/>
    <property type="match status" value="1"/>
</dbReference>
<evidence type="ECO:0000256" key="2">
    <source>
        <dbReference type="SAM" id="MobiDB-lite"/>
    </source>
</evidence>
<keyword evidence="4" id="KW-1185">Reference proteome</keyword>
<evidence type="ECO:0000313" key="3">
    <source>
        <dbReference type="EMBL" id="SDG27804.1"/>
    </source>
</evidence>
<evidence type="ECO:0000256" key="1">
    <source>
        <dbReference type="PROSITE-ProRule" id="PRU00339"/>
    </source>
</evidence>
<dbReference type="EMBL" id="FNBW01000013">
    <property type="protein sequence ID" value="SDG27804.1"/>
    <property type="molecule type" value="Genomic_DNA"/>
</dbReference>
<evidence type="ECO:0000313" key="4">
    <source>
        <dbReference type="Proteomes" id="UP000198615"/>
    </source>
</evidence>
<dbReference type="InterPro" id="IPR052943">
    <property type="entry name" value="TMTC_O-mannosyl-trnsfr"/>
</dbReference>
<organism evidence="3 4">
    <name type="scientific">Thalassobaculum litoreum DSM 18839</name>
    <dbReference type="NCBI Taxonomy" id="1123362"/>
    <lineage>
        <taxon>Bacteria</taxon>
        <taxon>Pseudomonadati</taxon>
        <taxon>Pseudomonadota</taxon>
        <taxon>Alphaproteobacteria</taxon>
        <taxon>Rhodospirillales</taxon>
        <taxon>Thalassobaculaceae</taxon>
        <taxon>Thalassobaculum</taxon>
    </lineage>
</organism>
<proteinExistence type="predicted"/>
<feature type="repeat" description="TPR" evidence="1">
    <location>
        <begin position="96"/>
        <end position="129"/>
    </location>
</feature>
<dbReference type="SMART" id="SM00028">
    <property type="entry name" value="TPR"/>
    <property type="match status" value="5"/>
</dbReference>
<feature type="region of interest" description="Disordered" evidence="2">
    <location>
        <begin position="1"/>
        <end position="22"/>
    </location>
</feature>
<feature type="repeat" description="TPR" evidence="1">
    <location>
        <begin position="62"/>
        <end position="95"/>
    </location>
</feature>
<comment type="caution">
    <text evidence="3">The sequence shown here is derived from an EMBL/GenBank/DDBJ whole genome shotgun (WGS) entry which is preliminary data.</text>
</comment>
<dbReference type="InterPro" id="IPR019734">
    <property type="entry name" value="TPR_rpt"/>
</dbReference>
<gene>
    <name evidence="3" type="ORF">SAMN05660686_03880</name>
</gene>
<dbReference type="AlphaFoldDB" id="A0A8G2BKQ7"/>
<dbReference type="PROSITE" id="PS50005">
    <property type="entry name" value="TPR"/>
    <property type="match status" value="2"/>
</dbReference>
<sequence length="519" mass="57059">MARGAKTPGSRQPPPRWADPRNPLAQQHAALVQAGIAAYEAGDIDGARARFRAVLDQDIEHPDALMGMGIVARAMRQHQTAAELLRRSVAVNPKSSTAWSNLGNALQDLDLWDDAVRANEEAVKLEPGHPGIRQNLGSVLNSIDRPYQALPHFREALKRSGGPIDAVINYATVLSRVGEYGAADRNFKRALKEVPAHPVANFHYGMNQLWQGNWSEGWPLHEWRFLSGTYAGSLRQIAVTAPLPDSLAGKRVFLFREQGIGDELRFATMVQDIAARGGDITLECSAKLMPLFARSFPGLTLVEARHLAVDRGEEVFDVTLPTGSLAQYVRRTRADFPRNRTLLKTDPRRVAAFADRLAALGPGPKVGLSWRSGLRGRLRSDMYAAIEDLAPLFRLKDIVFVNLQYDDAREELAQVKDRFGVTVHAVEDLDLFDDLDGSAALTRALDFVVSANTSVATIAGGVSTPGIEFFGRPIPKGYPIDGSDPWFPSIRPMGKRPSEPWSGLMREIAKVLGDLTRKQ</sequence>
<dbReference type="SUPFAM" id="SSF48452">
    <property type="entry name" value="TPR-like"/>
    <property type="match status" value="1"/>
</dbReference>
<accession>A0A8G2BKQ7</accession>
<dbReference type="RefSeq" id="WP_093152905.1">
    <property type="nucleotide sequence ID" value="NZ_FNBW01000013.1"/>
</dbReference>
<dbReference type="SUPFAM" id="SSF53756">
    <property type="entry name" value="UDP-Glycosyltransferase/glycogen phosphorylase"/>
    <property type="match status" value="1"/>
</dbReference>
<keyword evidence="1" id="KW-0802">TPR repeat</keyword>